<dbReference type="AlphaFoldDB" id="A0A239LSP8"/>
<evidence type="ECO:0000313" key="2">
    <source>
        <dbReference type="EMBL" id="SNT33395.1"/>
    </source>
</evidence>
<proteinExistence type="predicted"/>
<reference evidence="2 3" key="1">
    <citation type="submission" date="2017-06" db="EMBL/GenBank/DDBJ databases">
        <authorList>
            <person name="Kim H.J."/>
            <person name="Triplett B.A."/>
        </authorList>
    </citation>
    <scope>NUCLEOTIDE SEQUENCE [LARGE SCALE GENOMIC DNA]</scope>
    <source>
        <strain evidence="2 3">U15</strain>
    </source>
</reference>
<feature type="region of interest" description="Disordered" evidence="1">
    <location>
        <begin position="251"/>
        <end position="273"/>
    </location>
</feature>
<sequence>MSVRISTALHGQISRDEIGKLNIFLDDSGSCFPYFAVHEFYVCSERFEIVEEAIFTTEIISIERFNLFDSALNDLSHFYNLKCDIEIRNSLDVECREHFMDVRQADYLSSPICRSVAQARFLRGFTFSIFPCMLDQFLGFICKGEKHVHLLLESGHFFNLLLLPSLTDSDTSKIESASNSPNGPDCLNPGCPICRFKFAPVHPFIRADTCNSYQNDYGISVVPSIHFHSNFWTKPSVTIWHMTVYQKPGEISPGKLSSKSKRPHYSDNHSKGARAKQRCATDYADYYPCPPPVEPTVFSDIHHSFYRLEERNEHGQNCAHKKASECPKNRVFDSDKMIVLDECLSKAKECSNATAVEHCQSFSCFKHRCVDSSLSFTKSFGLFPYLLQRQIIQFSFKFFFIFHWNLTTFVHLNFENTTKSTYLA</sequence>
<evidence type="ECO:0000313" key="3">
    <source>
        <dbReference type="Proteomes" id="UP000198284"/>
    </source>
</evidence>
<dbReference type="Proteomes" id="UP000198284">
    <property type="component" value="Unassembled WGS sequence"/>
</dbReference>
<organism evidence="2 3">
    <name type="scientific">Noviherbaspirillum humi</name>
    <dbReference type="NCBI Taxonomy" id="1688639"/>
    <lineage>
        <taxon>Bacteria</taxon>
        <taxon>Pseudomonadati</taxon>
        <taxon>Pseudomonadota</taxon>
        <taxon>Betaproteobacteria</taxon>
        <taxon>Burkholderiales</taxon>
        <taxon>Oxalobacteraceae</taxon>
        <taxon>Noviherbaspirillum</taxon>
    </lineage>
</organism>
<gene>
    <name evidence="2" type="ORF">SAMN06265795_12620</name>
</gene>
<dbReference type="EMBL" id="FZOT01000026">
    <property type="protein sequence ID" value="SNT33395.1"/>
    <property type="molecule type" value="Genomic_DNA"/>
</dbReference>
<protein>
    <submittedName>
        <fullName evidence="2">Uncharacterized protein</fullName>
    </submittedName>
</protein>
<evidence type="ECO:0000256" key="1">
    <source>
        <dbReference type="SAM" id="MobiDB-lite"/>
    </source>
</evidence>
<name>A0A239LSP8_9BURK</name>
<accession>A0A239LSP8</accession>
<keyword evidence="3" id="KW-1185">Reference proteome</keyword>